<dbReference type="CDD" id="cd06352">
    <property type="entry name" value="PBP1_NPR_GC-like"/>
    <property type="match status" value="2"/>
</dbReference>
<dbReference type="PROSITE" id="PS50125">
    <property type="entry name" value="GUANYLATE_CYCLASE_2"/>
    <property type="match status" value="2"/>
</dbReference>
<dbReference type="WBParaSite" id="NBR_0001666101-mRNA-1">
    <property type="protein sequence ID" value="NBR_0001666101-mRNA-1"/>
    <property type="gene ID" value="NBR_0001666101"/>
</dbReference>
<evidence type="ECO:0000256" key="11">
    <source>
        <dbReference type="ARBA" id="ARBA00023293"/>
    </source>
</evidence>
<dbReference type="GO" id="GO:0004672">
    <property type="term" value="F:protein kinase activity"/>
    <property type="evidence" value="ECO:0007669"/>
    <property type="project" value="InterPro"/>
</dbReference>
<dbReference type="InterPro" id="IPR029787">
    <property type="entry name" value="Nucleotide_cyclase"/>
</dbReference>
<evidence type="ECO:0000259" key="15">
    <source>
        <dbReference type="PROSITE" id="PS50125"/>
    </source>
</evidence>
<dbReference type="PANTHER" id="PTHR11920:SF76">
    <property type="entry name" value="RECEPTOR-TYPE GUANYLATE CYCLASE GCY-6"/>
    <property type="match status" value="1"/>
</dbReference>
<dbReference type="SUPFAM" id="SSF56112">
    <property type="entry name" value="Protein kinase-like (PK-like)"/>
    <property type="match status" value="2"/>
</dbReference>
<feature type="domain" description="Guanylate cyclase" evidence="15">
    <location>
        <begin position="1435"/>
        <end position="1572"/>
    </location>
</feature>
<dbReference type="InterPro" id="IPR028082">
    <property type="entry name" value="Peripla_BP_I"/>
</dbReference>
<keyword evidence="6" id="KW-1133">Transmembrane helix</keyword>
<dbReference type="PROSITE" id="PS50011">
    <property type="entry name" value="PROTEIN_KINASE_DOM"/>
    <property type="match status" value="1"/>
</dbReference>
<dbReference type="InterPro" id="IPR000719">
    <property type="entry name" value="Prot_kinase_dom"/>
</dbReference>
<dbReference type="InterPro" id="IPR001828">
    <property type="entry name" value="ANF_lig-bd_rcpt"/>
</dbReference>
<dbReference type="GO" id="GO:0005886">
    <property type="term" value="C:plasma membrane"/>
    <property type="evidence" value="ECO:0007669"/>
    <property type="project" value="TreeGrafter"/>
</dbReference>
<name>A0A0N4YIC7_NIPBR</name>
<evidence type="ECO:0000256" key="1">
    <source>
        <dbReference type="ARBA" id="ARBA00001436"/>
    </source>
</evidence>
<dbReference type="GO" id="GO:0001653">
    <property type="term" value="F:peptide receptor activity"/>
    <property type="evidence" value="ECO:0007669"/>
    <property type="project" value="TreeGrafter"/>
</dbReference>
<evidence type="ECO:0000256" key="5">
    <source>
        <dbReference type="ARBA" id="ARBA00022741"/>
    </source>
</evidence>
<proteinExistence type="inferred from homology"/>
<dbReference type="OMA" id="EEWEPIT"/>
<dbReference type="GO" id="GO:0004016">
    <property type="term" value="F:adenylate cyclase activity"/>
    <property type="evidence" value="ECO:0007669"/>
    <property type="project" value="TreeGrafter"/>
</dbReference>
<evidence type="ECO:0000256" key="3">
    <source>
        <dbReference type="ARBA" id="ARBA00012202"/>
    </source>
</evidence>
<keyword evidence="8" id="KW-0675">Receptor</keyword>
<dbReference type="EC" id="4.6.1.2" evidence="3 13"/>
<evidence type="ECO:0000256" key="6">
    <source>
        <dbReference type="ARBA" id="ARBA00022989"/>
    </source>
</evidence>
<accession>A0A0N4YIC7</accession>
<evidence type="ECO:0000256" key="9">
    <source>
        <dbReference type="ARBA" id="ARBA00023180"/>
    </source>
</evidence>
<dbReference type="Gene3D" id="1.10.510.10">
    <property type="entry name" value="Transferase(Phosphotransferase) domain 1"/>
    <property type="match status" value="1"/>
</dbReference>
<sequence length="1669" mass="185424">MCFTQPTRRIIKVGLLFVENVTYLDNYIGYRTSASAVLIARDRILKENLLPGYDFEFIVKYDQCQEMQAAGAVISYSEFDNVDVILGPTCNRPTIVAALIANYYNKPLFTWGLSTSSEFNDAGRFPALAVMSVNANSLALAIQETLMNFDWNQFAFVFSSKNDVDVCSTLKNDLQRLPVTLGPPIEICIAQTAGMFQSSLPALPKHDGNSSNEAYQNFTDEVIERMKDPPFRCFECVTNNSKASQYAGQLYDSFYLYAKALNATLSQNASAISDGVAILNHIQQSFEGVSGPINMSSYGTRNPTFYLTTLDSRGDSRSVATIHLKNDKPVYTPLYKDESSLWFMTNGFRPQAVPKCGFLGKQVTGLTQNKHCGSRGLSSIVVAGCVGSIIYAFLHKRAETARLNQLWQIPYVSLKAVEKKSELVAGRKHKIRAVLNNYDASFFRKVRQLDNDNLNRFIGICLDGPQTMSLWKRCSRGSINDVLTKGSMSMDYFFIFCLLRDIVEGLNFIHNSVIDHHGFLTSKCCLVDDRWQVKISDFGVNKLRVADEKNHYDQLWTAPEILRSSDGTTSKEGDIYSFGIICAQVITRSAPWDLDNRKETPEEIIYMVKKGGHQAPRPPLDSGDTEIDPSLVSGSRKLHTFSFTTIECRIKSMNLMDHVFNMLESYASTLEDEVAERTKELIEEKKKSDILLYRMLPRQVADKLKLGQSVEPEMYASATVFFSDVVSFTTISAKGSPLQVETIGDAYLCVSGIPNRNGNEHIKEICSMSLGFIRSLDGFVIPHLPREKLNVRIGVHTGSVVAGVVGLSMPRYCLFGDTVNTASRMESNGKPGLIHLSADANSLLQEVGGYETECRGEVIIKGKGVMETYWLLGASGSDLTAVQRATLESPVPDPTADTTPFRDMQLRFEMFKVCQTQLAGRIIQVGMMFQFKFDQCDEIKAAGATIAYLVHDNVDVLLGPTCNNPTIAAAIIANYYNKPLFTWGFTTSSEFSDAVRFPSLVDMSVSGYSLARALRAVLMNFDWYEFAFLYLAAGAVDSCNTMKNDLQQPGDGRDEEAFKAFQKIAMFSSNDVEGSVAFQNFSDEVIRRMREAPFNCTDCGTVAAQYAGQLYDSFYLYARALNATLSVNSSAIDNGKELLKHIEISFDGASGRVVMGSNGTRNPVFYLGMLTEKGESMNLATVSVDEDNAEKAVSFNSLSTANSVDTGDAPTETRNYIFFLHEREVVAARKHKIRATLTSDDASFFRKMRQMENDNLNRFIGICLDGPQTMSLWKRCSRGSINDVLTKGSMTMDSFFAFCLLRDIVEILRSSDGTTSKEGDIYSFAIICAEVIMRSSPWDLDNRKESAEERPPINVVKSSLESIDTNKSASLMDHVFNMMESYASTLEGEVAERSKELIEEKKKGDILLYRMLPRQIADKLKLGQSVDPEVYDSATVYYSDVVSFTTISAKGSPLQVVNLLNSLYSTFDSIIDEHDVYKVETIGDAYLCVSGIPNRNGNDHIKEICSMSLEIMQSLEGFVIPHLPREKLKIRIGLHTGNLHLPSGPVVAGVVGLSMPKYCLFGDTVNTASKMESNGKRSEMDHLMEKSHTVAQFPALQVKDTPRFLYTLFSAGMIHLTADANRLLQQEKGVMETYWLLGAVGSDLAHAEAQNSECAAAIPETAYTDFQLS</sequence>
<comment type="similarity">
    <text evidence="12">Belongs to the adenylyl cyclase class-4/guanylyl cyclase family.</text>
</comment>
<dbReference type="STRING" id="27835.A0A0N4YIC7"/>
<comment type="catalytic activity">
    <reaction evidence="1 13">
        <text>GTP = 3',5'-cyclic GMP + diphosphate</text>
        <dbReference type="Rhea" id="RHEA:13665"/>
        <dbReference type="ChEBI" id="CHEBI:33019"/>
        <dbReference type="ChEBI" id="CHEBI:37565"/>
        <dbReference type="ChEBI" id="CHEBI:57746"/>
        <dbReference type="EC" id="4.6.1.2"/>
    </reaction>
</comment>
<dbReference type="InterPro" id="IPR001245">
    <property type="entry name" value="Ser-Thr/Tyr_kinase_cat_dom"/>
</dbReference>
<reference evidence="18" key="1">
    <citation type="submission" date="2016-04" db="UniProtKB">
        <authorList>
            <consortium name="WormBaseParasite"/>
        </authorList>
    </citation>
    <scope>IDENTIFICATION</scope>
</reference>
<comment type="subcellular location">
    <subcellularLocation>
        <location evidence="2">Membrane</location>
        <topology evidence="2">Single-pass type I membrane protein</topology>
    </subcellularLocation>
</comment>
<evidence type="ECO:0000256" key="2">
    <source>
        <dbReference type="ARBA" id="ARBA00004479"/>
    </source>
</evidence>
<reference evidence="16 17" key="2">
    <citation type="submission" date="2018-11" db="EMBL/GenBank/DDBJ databases">
        <authorList>
            <consortium name="Pathogen Informatics"/>
        </authorList>
    </citation>
    <scope>NUCLEOTIDE SEQUENCE [LARGE SCALE GENOMIC DNA]</scope>
</reference>
<dbReference type="PANTHER" id="PTHR11920">
    <property type="entry name" value="GUANYLYL CYCLASE"/>
    <property type="match status" value="1"/>
</dbReference>
<dbReference type="GO" id="GO:0007168">
    <property type="term" value="P:receptor guanylyl cyclase signaling pathway"/>
    <property type="evidence" value="ECO:0007669"/>
    <property type="project" value="TreeGrafter"/>
</dbReference>
<evidence type="ECO:0000259" key="14">
    <source>
        <dbReference type="PROSITE" id="PS50011"/>
    </source>
</evidence>
<keyword evidence="17" id="KW-1185">Reference proteome</keyword>
<dbReference type="InterPro" id="IPR018297">
    <property type="entry name" value="A/G_cyclase_CS"/>
</dbReference>
<dbReference type="FunFam" id="3.30.70.1230:FF:000030">
    <property type="entry name" value="Si:ch211-215j19.12"/>
    <property type="match status" value="1"/>
</dbReference>
<gene>
    <name evidence="16" type="ORF">NBR_LOCUS16662</name>
</gene>
<evidence type="ECO:0000256" key="13">
    <source>
        <dbReference type="RuleBase" id="RU003431"/>
    </source>
</evidence>
<evidence type="ECO:0000313" key="16">
    <source>
        <dbReference type="EMBL" id="VDL80257.1"/>
    </source>
</evidence>
<keyword evidence="7" id="KW-0472">Membrane</keyword>
<evidence type="ECO:0000256" key="12">
    <source>
        <dbReference type="RuleBase" id="RU000405"/>
    </source>
</evidence>
<dbReference type="Pfam" id="PF00211">
    <property type="entry name" value="Guanylate_cyc"/>
    <property type="match status" value="2"/>
</dbReference>
<feature type="domain" description="Guanylate cyclase" evidence="15">
    <location>
        <begin position="688"/>
        <end position="826"/>
    </location>
</feature>
<keyword evidence="9" id="KW-0325">Glycoprotein</keyword>
<organism evidence="18">
    <name type="scientific">Nippostrongylus brasiliensis</name>
    <name type="common">Rat hookworm</name>
    <dbReference type="NCBI Taxonomy" id="27835"/>
    <lineage>
        <taxon>Eukaryota</taxon>
        <taxon>Metazoa</taxon>
        <taxon>Ecdysozoa</taxon>
        <taxon>Nematoda</taxon>
        <taxon>Chromadorea</taxon>
        <taxon>Rhabditida</taxon>
        <taxon>Rhabditina</taxon>
        <taxon>Rhabditomorpha</taxon>
        <taxon>Strongyloidea</taxon>
        <taxon>Heligmosomidae</taxon>
        <taxon>Nippostrongylus</taxon>
    </lineage>
</organism>
<dbReference type="SUPFAM" id="SSF55073">
    <property type="entry name" value="Nucleotide cyclase"/>
    <property type="match status" value="2"/>
</dbReference>
<dbReference type="SMART" id="SM00044">
    <property type="entry name" value="CYCc"/>
    <property type="match status" value="2"/>
</dbReference>
<evidence type="ECO:0000313" key="18">
    <source>
        <dbReference type="WBParaSite" id="NBR_0001666101-mRNA-1"/>
    </source>
</evidence>
<dbReference type="GO" id="GO:0035556">
    <property type="term" value="P:intracellular signal transduction"/>
    <property type="evidence" value="ECO:0007669"/>
    <property type="project" value="InterPro"/>
</dbReference>
<evidence type="ECO:0000313" key="17">
    <source>
        <dbReference type="Proteomes" id="UP000271162"/>
    </source>
</evidence>
<evidence type="ECO:0000256" key="10">
    <source>
        <dbReference type="ARBA" id="ARBA00023239"/>
    </source>
</evidence>
<dbReference type="InterPro" id="IPR001054">
    <property type="entry name" value="A/G_cyclase"/>
</dbReference>
<dbReference type="Gene3D" id="3.40.50.2300">
    <property type="match status" value="5"/>
</dbReference>
<dbReference type="CDD" id="cd07302">
    <property type="entry name" value="CHD"/>
    <property type="match status" value="2"/>
</dbReference>
<dbReference type="InterPro" id="IPR050401">
    <property type="entry name" value="Cyclic_nucleotide_synthase"/>
</dbReference>
<dbReference type="GO" id="GO:0004383">
    <property type="term" value="F:guanylate cyclase activity"/>
    <property type="evidence" value="ECO:0007669"/>
    <property type="project" value="UniProtKB-EC"/>
</dbReference>
<dbReference type="PROSITE" id="PS00452">
    <property type="entry name" value="GUANYLATE_CYCLASE_1"/>
    <property type="match status" value="2"/>
</dbReference>
<evidence type="ECO:0000256" key="8">
    <source>
        <dbReference type="ARBA" id="ARBA00023170"/>
    </source>
</evidence>
<keyword evidence="4" id="KW-0812">Transmembrane</keyword>
<keyword evidence="10 12" id="KW-0456">Lyase</keyword>
<dbReference type="GO" id="GO:0005524">
    <property type="term" value="F:ATP binding"/>
    <property type="evidence" value="ECO:0007669"/>
    <property type="project" value="InterPro"/>
</dbReference>
<dbReference type="Pfam" id="PF07714">
    <property type="entry name" value="PK_Tyr_Ser-Thr"/>
    <property type="match status" value="1"/>
</dbReference>
<feature type="domain" description="Protein kinase" evidence="14">
    <location>
        <begin position="375"/>
        <end position="661"/>
    </location>
</feature>
<dbReference type="Pfam" id="PF01094">
    <property type="entry name" value="ANF_receptor"/>
    <property type="match status" value="4"/>
</dbReference>
<keyword evidence="5" id="KW-0547">Nucleotide-binding</keyword>
<keyword evidence="11 13" id="KW-0141">cGMP biosynthesis</keyword>
<dbReference type="InterPro" id="IPR011009">
    <property type="entry name" value="Kinase-like_dom_sf"/>
</dbReference>
<dbReference type="Proteomes" id="UP000271162">
    <property type="component" value="Unassembled WGS sequence"/>
</dbReference>
<dbReference type="SUPFAM" id="SSF53822">
    <property type="entry name" value="Periplasmic binding protein-like I"/>
    <property type="match status" value="2"/>
</dbReference>
<protein>
    <recommendedName>
        <fullName evidence="3 13">Guanylate cyclase</fullName>
        <ecNumber evidence="3 13">4.6.1.2</ecNumber>
    </recommendedName>
</protein>
<dbReference type="Gene3D" id="3.30.70.1230">
    <property type="entry name" value="Nucleotide cyclase"/>
    <property type="match status" value="2"/>
</dbReference>
<dbReference type="Gene3D" id="6.10.250.780">
    <property type="match status" value="2"/>
</dbReference>
<evidence type="ECO:0000256" key="4">
    <source>
        <dbReference type="ARBA" id="ARBA00022692"/>
    </source>
</evidence>
<dbReference type="EMBL" id="UYSL01022322">
    <property type="protein sequence ID" value="VDL80257.1"/>
    <property type="molecule type" value="Genomic_DNA"/>
</dbReference>
<evidence type="ECO:0000256" key="7">
    <source>
        <dbReference type="ARBA" id="ARBA00023136"/>
    </source>
</evidence>